<keyword evidence="2" id="KW-1185">Reference proteome</keyword>
<dbReference type="PANTHER" id="PTHR33710:SF77">
    <property type="entry name" value="DNASE I-LIKE SUPERFAMILY PROTEIN"/>
    <property type="match status" value="1"/>
</dbReference>
<gene>
    <name evidence="1" type="ORF">QN277_001112</name>
</gene>
<dbReference type="PANTHER" id="PTHR33710">
    <property type="entry name" value="BNAC02G09200D PROTEIN"/>
    <property type="match status" value="1"/>
</dbReference>
<reference evidence="1" key="1">
    <citation type="submission" date="2023-10" db="EMBL/GenBank/DDBJ databases">
        <title>Chromosome-level genome of the transformable northern wattle, Acacia crassicarpa.</title>
        <authorList>
            <person name="Massaro I."/>
            <person name="Sinha N.R."/>
            <person name="Poethig S."/>
            <person name="Leichty A.R."/>
        </authorList>
    </citation>
    <scope>NUCLEOTIDE SEQUENCE</scope>
    <source>
        <strain evidence="1">Acra3RX</strain>
        <tissue evidence="1">Leaf</tissue>
    </source>
</reference>
<organism evidence="1 2">
    <name type="scientific">Acacia crassicarpa</name>
    <name type="common">northern wattle</name>
    <dbReference type="NCBI Taxonomy" id="499986"/>
    <lineage>
        <taxon>Eukaryota</taxon>
        <taxon>Viridiplantae</taxon>
        <taxon>Streptophyta</taxon>
        <taxon>Embryophyta</taxon>
        <taxon>Tracheophyta</taxon>
        <taxon>Spermatophyta</taxon>
        <taxon>Magnoliopsida</taxon>
        <taxon>eudicotyledons</taxon>
        <taxon>Gunneridae</taxon>
        <taxon>Pentapetalae</taxon>
        <taxon>rosids</taxon>
        <taxon>fabids</taxon>
        <taxon>Fabales</taxon>
        <taxon>Fabaceae</taxon>
        <taxon>Caesalpinioideae</taxon>
        <taxon>mimosoid clade</taxon>
        <taxon>Acacieae</taxon>
        <taxon>Acacia</taxon>
    </lineage>
</organism>
<name>A0AAE1N7X8_9FABA</name>
<dbReference type="Proteomes" id="UP001293593">
    <property type="component" value="Unassembled WGS sequence"/>
</dbReference>
<dbReference type="InterPro" id="IPR036691">
    <property type="entry name" value="Endo/exonu/phosph_ase_sf"/>
</dbReference>
<evidence type="ECO:0000313" key="2">
    <source>
        <dbReference type="Proteomes" id="UP001293593"/>
    </source>
</evidence>
<protein>
    <recommendedName>
        <fullName evidence="3">Endonuclease/exonuclease/phosphatase domain-containing protein</fullName>
    </recommendedName>
</protein>
<evidence type="ECO:0000313" key="1">
    <source>
        <dbReference type="EMBL" id="KAK4284257.1"/>
    </source>
</evidence>
<dbReference type="Gene3D" id="3.60.10.10">
    <property type="entry name" value="Endonuclease/exonuclease/phosphatase"/>
    <property type="match status" value="1"/>
</dbReference>
<dbReference type="AlphaFoldDB" id="A0AAE1N7X8"/>
<evidence type="ECO:0008006" key="3">
    <source>
        <dbReference type="Google" id="ProtNLM"/>
    </source>
</evidence>
<dbReference type="EMBL" id="JAWXYG010000001">
    <property type="protein sequence ID" value="KAK4284257.1"/>
    <property type="molecule type" value="Genomic_DNA"/>
</dbReference>
<sequence>MKSVNCKKLRQKCGFNKELYVDPCGKSRGLAVWWLDSIDIEVLYKSKNIIHVLMESEGLTVPKLVSFVYGPPKEGDRRVVWDVLRRLATGIMVPWLALGDFNDLLSQSEKEGGNPRALRKILNFQSLLSDCSLIDLEFKGSKYTWCNKRGGALVRERIDRALGNIEFRNEFEHAVVFHVDLVGLDHHALVVDCCHSEDKAPRTFKFEANWVQHVDFLKVVDSGWREVAVSNVNSLLDLIQRLDVCRKRLMEWSRREFPNFRKLLISCAEN</sequence>
<accession>A0AAE1N7X8</accession>
<dbReference type="SUPFAM" id="SSF56219">
    <property type="entry name" value="DNase I-like"/>
    <property type="match status" value="1"/>
</dbReference>
<comment type="caution">
    <text evidence="1">The sequence shown here is derived from an EMBL/GenBank/DDBJ whole genome shotgun (WGS) entry which is preliminary data.</text>
</comment>
<proteinExistence type="predicted"/>